<gene>
    <name evidence="1" type="ORF">EMPG_17061</name>
</gene>
<sequence>MDFRFKLELGKDLYKVTLRMFLTVLQKLFLSFHEDANLKPSFYPLESTGFSPSGLGTGVALPQILASAAGFQGYSRRG</sequence>
<organism evidence="1 2">
    <name type="scientific">Blastomyces silverae</name>
    <dbReference type="NCBI Taxonomy" id="2060906"/>
    <lineage>
        <taxon>Eukaryota</taxon>
        <taxon>Fungi</taxon>
        <taxon>Dikarya</taxon>
        <taxon>Ascomycota</taxon>
        <taxon>Pezizomycotina</taxon>
        <taxon>Eurotiomycetes</taxon>
        <taxon>Eurotiomycetidae</taxon>
        <taxon>Onygenales</taxon>
        <taxon>Ajellomycetaceae</taxon>
        <taxon>Blastomyces</taxon>
    </lineage>
</organism>
<comment type="caution">
    <text evidence="1">The sequence shown here is derived from an EMBL/GenBank/DDBJ whole genome shotgun (WGS) entry which is preliminary data.</text>
</comment>
<reference evidence="2" key="1">
    <citation type="journal article" date="2015" name="PLoS Genet.">
        <title>The dynamic genome and transcriptome of the human fungal pathogen Blastomyces and close relative Emmonsia.</title>
        <authorList>
            <person name="Munoz J.F."/>
            <person name="Gauthier G.M."/>
            <person name="Desjardins C.A."/>
            <person name="Gallo J.E."/>
            <person name="Holder J."/>
            <person name="Sullivan T.D."/>
            <person name="Marty A.J."/>
            <person name="Carmen J.C."/>
            <person name="Chen Z."/>
            <person name="Ding L."/>
            <person name="Gujja S."/>
            <person name="Magrini V."/>
            <person name="Misas E."/>
            <person name="Mitreva M."/>
            <person name="Priest M."/>
            <person name="Saif S."/>
            <person name="Whiston E.A."/>
            <person name="Young S."/>
            <person name="Zeng Q."/>
            <person name="Goldman W.E."/>
            <person name="Mardis E.R."/>
            <person name="Taylor J.W."/>
            <person name="McEwen J.G."/>
            <person name="Clay O.K."/>
            <person name="Klein B.S."/>
            <person name="Cuomo C.A."/>
        </authorList>
    </citation>
    <scope>NUCLEOTIDE SEQUENCE [LARGE SCALE GENOMIC DNA]</scope>
    <source>
        <strain evidence="2">UAMH 139</strain>
    </source>
</reference>
<protein>
    <submittedName>
        <fullName evidence="1">Uncharacterized protein</fullName>
    </submittedName>
</protein>
<dbReference type="Proteomes" id="UP000053573">
    <property type="component" value="Unassembled WGS sequence"/>
</dbReference>
<name>A0A0H1B8P5_9EURO</name>
<accession>A0A0H1B8P5</accession>
<keyword evidence="2" id="KW-1185">Reference proteome</keyword>
<dbReference type="EMBL" id="LDEV01002816">
    <property type="protein sequence ID" value="KLJ07453.1"/>
    <property type="molecule type" value="Genomic_DNA"/>
</dbReference>
<dbReference type="AlphaFoldDB" id="A0A0H1B8P5"/>
<proteinExistence type="predicted"/>
<evidence type="ECO:0000313" key="2">
    <source>
        <dbReference type="Proteomes" id="UP000053573"/>
    </source>
</evidence>
<evidence type="ECO:0000313" key="1">
    <source>
        <dbReference type="EMBL" id="KLJ07453.1"/>
    </source>
</evidence>